<dbReference type="InterPro" id="IPR017972">
    <property type="entry name" value="Cyt_P450_CS"/>
</dbReference>
<evidence type="ECO:0000313" key="11">
    <source>
        <dbReference type="Proteomes" id="UP000094569"/>
    </source>
</evidence>
<dbReference type="InterPro" id="IPR002401">
    <property type="entry name" value="Cyt_P450_E_grp-I"/>
</dbReference>
<comment type="similarity">
    <text evidence="2 9">Belongs to the cytochrome P450 family.</text>
</comment>
<dbReference type="InterPro" id="IPR036396">
    <property type="entry name" value="Cyt_P450_sf"/>
</dbReference>
<evidence type="ECO:0008006" key="12">
    <source>
        <dbReference type="Google" id="ProtNLM"/>
    </source>
</evidence>
<dbReference type="InterPro" id="IPR050121">
    <property type="entry name" value="Cytochrome_P450_monoxygenase"/>
</dbReference>
<dbReference type="VEuPathDB" id="FungiDB:SI65_04214"/>
<evidence type="ECO:0000313" key="10">
    <source>
        <dbReference type="EMBL" id="ODM21161.1"/>
    </source>
</evidence>
<keyword evidence="5 9" id="KW-0560">Oxidoreductase</keyword>
<proteinExistence type="inferred from homology"/>
<evidence type="ECO:0000256" key="6">
    <source>
        <dbReference type="ARBA" id="ARBA00023004"/>
    </source>
</evidence>
<dbReference type="Pfam" id="PF00067">
    <property type="entry name" value="p450"/>
    <property type="match status" value="1"/>
</dbReference>
<dbReference type="GO" id="GO:0004497">
    <property type="term" value="F:monooxygenase activity"/>
    <property type="evidence" value="ECO:0007669"/>
    <property type="project" value="UniProtKB-KW"/>
</dbReference>
<protein>
    <recommendedName>
        <fullName evidence="12">Isotrichodermin C-15 hydroxylase</fullName>
    </recommendedName>
</protein>
<dbReference type="PROSITE" id="PS00086">
    <property type="entry name" value="CYTOCHROME_P450"/>
    <property type="match status" value="1"/>
</dbReference>
<keyword evidence="7 9" id="KW-0503">Monooxygenase</keyword>
<dbReference type="OrthoDB" id="1470350at2759"/>
<reference evidence="10 11" key="1">
    <citation type="journal article" date="2016" name="BMC Genomics">
        <title>Comparative genomic and transcriptomic analyses of the Fuzhuan brick tea-fermentation fungus Aspergillus cristatus.</title>
        <authorList>
            <person name="Ge Y."/>
            <person name="Wang Y."/>
            <person name="Liu Y."/>
            <person name="Tan Y."/>
            <person name="Ren X."/>
            <person name="Zhang X."/>
            <person name="Hyde K.D."/>
            <person name="Liu Y."/>
            <person name="Liu Z."/>
        </authorList>
    </citation>
    <scope>NUCLEOTIDE SEQUENCE [LARGE SCALE GENOMIC DNA]</scope>
    <source>
        <strain evidence="10 11">GZAAS20.1005</strain>
    </source>
</reference>
<accession>A0A1E3BK55</accession>
<evidence type="ECO:0000256" key="1">
    <source>
        <dbReference type="ARBA" id="ARBA00001971"/>
    </source>
</evidence>
<dbReference type="AlphaFoldDB" id="A0A1E3BK55"/>
<dbReference type="EMBL" id="JXNT01000003">
    <property type="protein sequence ID" value="ODM21161.1"/>
    <property type="molecule type" value="Genomic_DNA"/>
</dbReference>
<evidence type="ECO:0000256" key="2">
    <source>
        <dbReference type="ARBA" id="ARBA00010617"/>
    </source>
</evidence>
<evidence type="ECO:0000256" key="3">
    <source>
        <dbReference type="ARBA" id="ARBA00022617"/>
    </source>
</evidence>
<evidence type="ECO:0000256" key="5">
    <source>
        <dbReference type="ARBA" id="ARBA00023002"/>
    </source>
</evidence>
<dbReference type="Gene3D" id="1.10.630.10">
    <property type="entry name" value="Cytochrome P450"/>
    <property type="match status" value="1"/>
</dbReference>
<keyword evidence="6 8" id="KW-0408">Iron</keyword>
<evidence type="ECO:0000256" key="8">
    <source>
        <dbReference type="PIRSR" id="PIRSR602401-1"/>
    </source>
</evidence>
<dbReference type="STRING" id="573508.A0A1E3BK55"/>
<dbReference type="PRINTS" id="PR00463">
    <property type="entry name" value="EP450I"/>
</dbReference>
<dbReference type="InterPro" id="IPR001128">
    <property type="entry name" value="Cyt_P450"/>
</dbReference>
<dbReference type="Proteomes" id="UP000094569">
    <property type="component" value="Unassembled WGS sequence"/>
</dbReference>
<dbReference type="GO" id="GO:0016705">
    <property type="term" value="F:oxidoreductase activity, acting on paired donors, with incorporation or reduction of molecular oxygen"/>
    <property type="evidence" value="ECO:0007669"/>
    <property type="project" value="InterPro"/>
</dbReference>
<keyword evidence="4 8" id="KW-0479">Metal-binding</keyword>
<dbReference type="CDD" id="cd11058">
    <property type="entry name" value="CYP60B-like"/>
    <property type="match status" value="1"/>
</dbReference>
<evidence type="ECO:0000256" key="9">
    <source>
        <dbReference type="RuleBase" id="RU000461"/>
    </source>
</evidence>
<dbReference type="PANTHER" id="PTHR24305">
    <property type="entry name" value="CYTOCHROME P450"/>
    <property type="match status" value="1"/>
</dbReference>
<dbReference type="PANTHER" id="PTHR24305:SF210">
    <property type="entry name" value="CYTOCHROME P450 MONOOXYGENASE ASQL-RELATED"/>
    <property type="match status" value="1"/>
</dbReference>
<name>A0A1E3BK55_ASPCR</name>
<sequence length="254" mass="29236">MKTKSDQHYQMSKEKVNRRLATKTNRPDFTSCILRYSDERGMTHKEIESNAAFLIIAGSETTSTALSGCIYCLLNYPHTYHRLVDEIRDTFHPQDDITILSSAKIPYLTCVLEETLRLYPPTPGIIPRRVPKGGAVIDGKFVPEGVSVSVAYYSAFRARSNFTGPESFIPERWLDNKDPKFASDNRDAFQPFSYGLRNCLGQNMAYAEMRVILAKLLWNFDMELRDECRDWLNQVSYSLWQKTPLMVTLKPVKR</sequence>
<dbReference type="PRINTS" id="PR00385">
    <property type="entry name" value="P450"/>
</dbReference>
<keyword evidence="11" id="KW-1185">Reference proteome</keyword>
<dbReference type="GO" id="GO:0005506">
    <property type="term" value="F:iron ion binding"/>
    <property type="evidence" value="ECO:0007669"/>
    <property type="project" value="InterPro"/>
</dbReference>
<dbReference type="SUPFAM" id="SSF48264">
    <property type="entry name" value="Cytochrome P450"/>
    <property type="match status" value="1"/>
</dbReference>
<evidence type="ECO:0000256" key="7">
    <source>
        <dbReference type="ARBA" id="ARBA00023033"/>
    </source>
</evidence>
<comment type="cofactor">
    <cofactor evidence="1 8">
        <name>heme</name>
        <dbReference type="ChEBI" id="CHEBI:30413"/>
    </cofactor>
</comment>
<comment type="caution">
    <text evidence="10">The sequence shown here is derived from an EMBL/GenBank/DDBJ whole genome shotgun (WGS) entry which is preliminary data.</text>
</comment>
<dbReference type="GO" id="GO:0020037">
    <property type="term" value="F:heme binding"/>
    <property type="evidence" value="ECO:0007669"/>
    <property type="project" value="InterPro"/>
</dbReference>
<feature type="binding site" description="axial binding residue" evidence="8">
    <location>
        <position position="199"/>
    </location>
    <ligand>
        <name>heme</name>
        <dbReference type="ChEBI" id="CHEBI:30413"/>
    </ligand>
    <ligandPart>
        <name>Fe</name>
        <dbReference type="ChEBI" id="CHEBI:18248"/>
    </ligandPart>
</feature>
<organism evidence="10 11">
    <name type="scientific">Aspergillus cristatus</name>
    <name type="common">Chinese Fuzhuan brick tea-fermentation fungus</name>
    <name type="synonym">Eurotium cristatum</name>
    <dbReference type="NCBI Taxonomy" id="573508"/>
    <lineage>
        <taxon>Eukaryota</taxon>
        <taxon>Fungi</taxon>
        <taxon>Dikarya</taxon>
        <taxon>Ascomycota</taxon>
        <taxon>Pezizomycotina</taxon>
        <taxon>Eurotiomycetes</taxon>
        <taxon>Eurotiomycetidae</taxon>
        <taxon>Eurotiales</taxon>
        <taxon>Aspergillaceae</taxon>
        <taxon>Aspergillus</taxon>
        <taxon>Aspergillus subgen. Aspergillus</taxon>
    </lineage>
</organism>
<gene>
    <name evidence="10" type="ORF">SI65_04214</name>
</gene>
<evidence type="ECO:0000256" key="4">
    <source>
        <dbReference type="ARBA" id="ARBA00022723"/>
    </source>
</evidence>
<keyword evidence="3 8" id="KW-0349">Heme</keyword>